<evidence type="ECO:0000313" key="1">
    <source>
        <dbReference type="EMBL" id="CAG8816354.1"/>
    </source>
</evidence>
<reference evidence="1" key="1">
    <citation type="submission" date="2021-06" db="EMBL/GenBank/DDBJ databases">
        <authorList>
            <person name="Kallberg Y."/>
            <person name="Tangrot J."/>
            <person name="Rosling A."/>
        </authorList>
    </citation>
    <scope>NUCLEOTIDE SEQUENCE</scope>
    <source>
        <strain evidence="1">MA461A</strain>
    </source>
</reference>
<accession>A0ACA9RY39</accession>
<keyword evidence="2" id="KW-1185">Reference proteome</keyword>
<comment type="caution">
    <text evidence="1">The sequence shown here is derived from an EMBL/GenBank/DDBJ whole genome shotgun (WGS) entry which is preliminary data.</text>
</comment>
<protein>
    <submittedName>
        <fullName evidence="1">3223_t:CDS:1</fullName>
    </submittedName>
</protein>
<gene>
    <name evidence="1" type="ORF">RPERSI_LOCUS24435</name>
</gene>
<evidence type="ECO:0000313" key="2">
    <source>
        <dbReference type="Proteomes" id="UP000789920"/>
    </source>
</evidence>
<organism evidence="1 2">
    <name type="scientific">Racocetra persica</name>
    <dbReference type="NCBI Taxonomy" id="160502"/>
    <lineage>
        <taxon>Eukaryota</taxon>
        <taxon>Fungi</taxon>
        <taxon>Fungi incertae sedis</taxon>
        <taxon>Mucoromycota</taxon>
        <taxon>Glomeromycotina</taxon>
        <taxon>Glomeromycetes</taxon>
        <taxon>Diversisporales</taxon>
        <taxon>Gigasporaceae</taxon>
        <taxon>Racocetra</taxon>
    </lineage>
</organism>
<dbReference type="Proteomes" id="UP000789920">
    <property type="component" value="Unassembled WGS sequence"/>
</dbReference>
<feature type="non-terminal residue" evidence="1">
    <location>
        <position position="68"/>
    </location>
</feature>
<sequence length="68" mass="7642">MDISSDNKLLATGSADKNIKIWGLDFGDCHKSIFAHQDSITCVQFVQGTHYIFSAGKDKLMKYWDGDK</sequence>
<proteinExistence type="predicted"/>
<name>A0ACA9RY39_9GLOM</name>
<dbReference type="EMBL" id="CAJVQC010078453">
    <property type="protein sequence ID" value="CAG8816354.1"/>
    <property type="molecule type" value="Genomic_DNA"/>
</dbReference>